<sequence>MAIERPLPPQPTGGRLSCSYSDGRTAKGWRWVKAAREWLPVCDSHTGGSVVAAAGNYVPDFATSMERATSD</sequence>
<protein>
    <submittedName>
        <fullName evidence="1">Uncharacterized protein</fullName>
    </submittedName>
</protein>
<name>A0A5M3XBW6_9ACTN</name>
<comment type="caution">
    <text evidence="1">The sequence shown here is derived from an EMBL/GenBank/DDBJ whole genome shotgun (WGS) entry which is preliminary data.</text>
</comment>
<evidence type="ECO:0000313" key="1">
    <source>
        <dbReference type="EMBL" id="GES18156.1"/>
    </source>
</evidence>
<dbReference type="EMBL" id="BLAF01000006">
    <property type="protein sequence ID" value="GES18156.1"/>
    <property type="molecule type" value="Genomic_DNA"/>
</dbReference>
<keyword evidence="2" id="KW-1185">Reference proteome</keyword>
<accession>A0A5M3XBW6</accession>
<dbReference type="RefSeq" id="WP_155343297.1">
    <property type="nucleotide sequence ID" value="NZ_BAAAHM010000017.1"/>
</dbReference>
<dbReference type="Proteomes" id="UP000377595">
    <property type="component" value="Unassembled WGS sequence"/>
</dbReference>
<gene>
    <name evidence="1" type="ORF">Aple_010510</name>
</gene>
<dbReference type="AlphaFoldDB" id="A0A5M3XBW6"/>
<proteinExistence type="predicted"/>
<organism evidence="1 2">
    <name type="scientific">Acrocarpospora pleiomorpha</name>
    <dbReference type="NCBI Taxonomy" id="90975"/>
    <lineage>
        <taxon>Bacteria</taxon>
        <taxon>Bacillati</taxon>
        <taxon>Actinomycetota</taxon>
        <taxon>Actinomycetes</taxon>
        <taxon>Streptosporangiales</taxon>
        <taxon>Streptosporangiaceae</taxon>
        <taxon>Acrocarpospora</taxon>
    </lineage>
</organism>
<evidence type="ECO:0000313" key="2">
    <source>
        <dbReference type="Proteomes" id="UP000377595"/>
    </source>
</evidence>
<reference evidence="1 2" key="1">
    <citation type="submission" date="2019-10" db="EMBL/GenBank/DDBJ databases">
        <title>Whole genome shotgun sequence of Acrocarpospora pleiomorpha NBRC 16267.</title>
        <authorList>
            <person name="Ichikawa N."/>
            <person name="Kimura A."/>
            <person name="Kitahashi Y."/>
            <person name="Komaki H."/>
            <person name="Oguchi A."/>
        </authorList>
    </citation>
    <scope>NUCLEOTIDE SEQUENCE [LARGE SCALE GENOMIC DNA]</scope>
    <source>
        <strain evidence="1 2">NBRC 16267</strain>
    </source>
</reference>